<accession>A0A5P1ES50</accession>
<evidence type="ECO:0000313" key="1">
    <source>
        <dbReference type="EMBL" id="ONK68624.1"/>
    </source>
</evidence>
<keyword evidence="2" id="KW-1185">Reference proteome</keyword>
<dbReference type="EMBL" id="CM007385">
    <property type="protein sequence ID" value="ONK68624.1"/>
    <property type="molecule type" value="Genomic_DNA"/>
</dbReference>
<evidence type="ECO:0008006" key="3">
    <source>
        <dbReference type="Google" id="ProtNLM"/>
    </source>
</evidence>
<reference evidence="2" key="1">
    <citation type="journal article" date="2017" name="Nat. Commun.">
        <title>The asparagus genome sheds light on the origin and evolution of a young Y chromosome.</title>
        <authorList>
            <person name="Harkess A."/>
            <person name="Zhou J."/>
            <person name="Xu C."/>
            <person name="Bowers J.E."/>
            <person name="Van der Hulst R."/>
            <person name="Ayyampalayam S."/>
            <person name="Mercati F."/>
            <person name="Riccardi P."/>
            <person name="McKain M.R."/>
            <person name="Kakrana A."/>
            <person name="Tang H."/>
            <person name="Ray J."/>
            <person name="Groenendijk J."/>
            <person name="Arikit S."/>
            <person name="Mathioni S.M."/>
            <person name="Nakano M."/>
            <person name="Shan H."/>
            <person name="Telgmann-Rauber A."/>
            <person name="Kanno A."/>
            <person name="Yue Z."/>
            <person name="Chen H."/>
            <person name="Li W."/>
            <person name="Chen Y."/>
            <person name="Xu X."/>
            <person name="Zhang Y."/>
            <person name="Luo S."/>
            <person name="Chen H."/>
            <person name="Gao J."/>
            <person name="Mao Z."/>
            <person name="Pires J.C."/>
            <person name="Luo M."/>
            <person name="Kudrna D."/>
            <person name="Wing R.A."/>
            <person name="Meyers B.C."/>
            <person name="Yi K."/>
            <person name="Kong H."/>
            <person name="Lavrijsen P."/>
            <person name="Sunseri F."/>
            <person name="Falavigna A."/>
            <person name="Ye Y."/>
            <person name="Leebens-Mack J.H."/>
            <person name="Chen G."/>
        </authorList>
    </citation>
    <scope>NUCLEOTIDE SEQUENCE [LARGE SCALE GENOMIC DNA]</scope>
    <source>
        <strain evidence="2">cv. DH0086</strain>
    </source>
</reference>
<evidence type="ECO:0000313" key="2">
    <source>
        <dbReference type="Proteomes" id="UP000243459"/>
    </source>
</evidence>
<organism evidence="1 2">
    <name type="scientific">Asparagus officinalis</name>
    <name type="common">Garden asparagus</name>
    <dbReference type="NCBI Taxonomy" id="4686"/>
    <lineage>
        <taxon>Eukaryota</taxon>
        <taxon>Viridiplantae</taxon>
        <taxon>Streptophyta</taxon>
        <taxon>Embryophyta</taxon>
        <taxon>Tracheophyta</taxon>
        <taxon>Spermatophyta</taxon>
        <taxon>Magnoliopsida</taxon>
        <taxon>Liliopsida</taxon>
        <taxon>Asparagales</taxon>
        <taxon>Asparagaceae</taxon>
        <taxon>Asparagoideae</taxon>
        <taxon>Asparagus</taxon>
    </lineage>
</organism>
<dbReference type="Proteomes" id="UP000243459">
    <property type="component" value="Chromosome 5"/>
</dbReference>
<gene>
    <name evidence="1" type="ORF">A4U43_C05F14080</name>
</gene>
<dbReference type="Gramene" id="ONK68624">
    <property type="protein sequence ID" value="ONK68624"/>
    <property type="gene ID" value="A4U43_C05F14080"/>
</dbReference>
<proteinExistence type="predicted"/>
<dbReference type="AlphaFoldDB" id="A0A5P1ES50"/>
<sequence length="167" mass="19210">MGSSDPPRGEVFTVANTVKNRLANLGREMPATGHRCYGWVYSLDKLWWVCLSNYILDRFDEELKANGLYATIHATTYGLTISIPHFLALLELYNPDTNTFLTKYGELGLALHEMHKVFGLLMGNIIYQEYFPSNRELQQLKSRMLNRYNTFRILGSHLPLLYSPGRC</sequence>
<name>A0A5P1ES50_ASPOF</name>
<protein>
    <recommendedName>
        <fullName evidence="3">Aminotransferase-like plant mobile domain-containing protein</fullName>
    </recommendedName>
</protein>